<evidence type="ECO:0000313" key="7">
    <source>
        <dbReference type="Proteomes" id="UP000254978"/>
    </source>
</evidence>
<feature type="domain" description="Pyridoxamine 5'-phosphate oxidase N-terminal" evidence="5">
    <location>
        <begin position="38"/>
        <end position="138"/>
    </location>
</feature>
<accession>A0A378TQU2</accession>
<dbReference type="InterPro" id="IPR012349">
    <property type="entry name" value="Split_barrel_FMN-bd"/>
</dbReference>
<keyword evidence="4 6" id="KW-0560">Oxidoreductase</keyword>
<evidence type="ECO:0000256" key="3">
    <source>
        <dbReference type="ARBA" id="ARBA00022643"/>
    </source>
</evidence>
<keyword evidence="3" id="KW-0288">FMN</keyword>
<comment type="cofactor">
    <cofactor evidence="1">
        <name>FMN</name>
        <dbReference type="ChEBI" id="CHEBI:58210"/>
    </cofactor>
</comment>
<evidence type="ECO:0000259" key="5">
    <source>
        <dbReference type="Pfam" id="PF01243"/>
    </source>
</evidence>
<proteinExistence type="predicted"/>
<evidence type="ECO:0000256" key="1">
    <source>
        <dbReference type="ARBA" id="ARBA00001917"/>
    </source>
</evidence>
<evidence type="ECO:0000256" key="2">
    <source>
        <dbReference type="ARBA" id="ARBA00022630"/>
    </source>
</evidence>
<name>A0A378TQU2_9MYCO</name>
<evidence type="ECO:0000256" key="4">
    <source>
        <dbReference type="ARBA" id="ARBA00023002"/>
    </source>
</evidence>
<keyword evidence="7" id="KW-1185">Reference proteome</keyword>
<dbReference type="InterPro" id="IPR000659">
    <property type="entry name" value="Pyridox_Oxase"/>
</dbReference>
<dbReference type="EMBL" id="UGQT01000001">
    <property type="protein sequence ID" value="STZ62243.1"/>
    <property type="molecule type" value="Genomic_DNA"/>
</dbReference>
<protein>
    <submittedName>
        <fullName evidence="6">Pyridoxamine 5'-phosphate oxidase</fullName>
        <ecNumber evidence="6">1.4.3.5</ecNumber>
    </submittedName>
</protein>
<organism evidence="6 7">
    <name type="scientific">Mycolicibacterium tokaiense</name>
    <dbReference type="NCBI Taxonomy" id="39695"/>
    <lineage>
        <taxon>Bacteria</taxon>
        <taxon>Bacillati</taxon>
        <taxon>Actinomycetota</taxon>
        <taxon>Actinomycetes</taxon>
        <taxon>Mycobacteriales</taxon>
        <taxon>Mycobacteriaceae</taxon>
        <taxon>Mycolicibacterium</taxon>
    </lineage>
</organism>
<dbReference type="RefSeq" id="WP_308213276.1">
    <property type="nucleotide sequence ID" value="NZ_AP022600.1"/>
</dbReference>
<dbReference type="GO" id="GO:0010181">
    <property type="term" value="F:FMN binding"/>
    <property type="evidence" value="ECO:0007669"/>
    <property type="project" value="InterPro"/>
</dbReference>
<keyword evidence="2" id="KW-0285">Flavoprotein</keyword>
<dbReference type="EC" id="1.4.3.5" evidence="6"/>
<reference evidence="6 7" key="1">
    <citation type="submission" date="2018-06" db="EMBL/GenBank/DDBJ databases">
        <authorList>
            <consortium name="Pathogen Informatics"/>
            <person name="Doyle S."/>
        </authorList>
    </citation>
    <scope>NUCLEOTIDE SEQUENCE [LARGE SCALE GENOMIC DNA]</scope>
    <source>
        <strain evidence="6 7">NCTC10821</strain>
    </source>
</reference>
<dbReference type="InterPro" id="IPR011576">
    <property type="entry name" value="Pyridox_Oxase_N"/>
</dbReference>
<evidence type="ECO:0000313" key="6">
    <source>
        <dbReference type="EMBL" id="STZ62243.1"/>
    </source>
</evidence>
<dbReference type="PANTHER" id="PTHR10851:SF0">
    <property type="entry name" value="PYRIDOXINE-5'-PHOSPHATE OXIDASE"/>
    <property type="match status" value="1"/>
</dbReference>
<sequence>MITTSGVEFGTDCDPDEYRTVDPMKLLRRWLPGQDSPPPLMALATCAGDDYPRVRHVLLSEADDRAVYFHTDSRSAKVAELTARPRAALALAWPLHGRQVVAHGDVHPAPVAELARTFSRRPRYLQLLAWLNDTDMAELPTSERHRRWADFDIANATLQPPATWTGFGVELRVITFWRADTQGPSQRVRFTRDRGTWQSEVLPG</sequence>
<dbReference type="GO" id="GO:0004733">
    <property type="term" value="F:pyridoxamine phosphate oxidase activity"/>
    <property type="evidence" value="ECO:0007669"/>
    <property type="project" value="UniProtKB-EC"/>
</dbReference>
<dbReference type="Proteomes" id="UP000254978">
    <property type="component" value="Unassembled WGS sequence"/>
</dbReference>
<dbReference type="AlphaFoldDB" id="A0A378TQU2"/>
<gene>
    <name evidence="6" type="primary">pdxH_2</name>
    <name evidence="6" type="ORF">NCTC10821_05808</name>
</gene>
<dbReference type="PANTHER" id="PTHR10851">
    <property type="entry name" value="PYRIDOXINE-5-PHOSPHATE OXIDASE"/>
    <property type="match status" value="1"/>
</dbReference>
<dbReference type="SUPFAM" id="SSF50475">
    <property type="entry name" value="FMN-binding split barrel"/>
    <property type="match status" value="1"/>
</dbReference>
<dbReference type="GO" id="GO:0008615">
    <property type="term" value="P:pyridoxine biosynthetic process"/>
    <property type="evidence" value="ECO:0007669"/>
    <property type="project" value="InterPro"/>
</dbReference>
<dbReference type="Pfam" id="PF01243">
    <property type="entry name" value="PNPOx_N"/>
    <property type="match status" value="1"/>
</dbReference>
<dbReference type="Gene3D" id="2.30.110.10">
    <property type="entry name" value="Electron Transport, Fmn-binding Protein, Chain A"/>
    <property type="match status" value="1"/>
</dbReference>